<dbReference type="InterPro" id="IPR013785">
    <property type="entry name" value="Aldolase_TIM"/>
</dbReference>
<dbReference type="GO" id="GO:0005829">
    <property type="term" value="C:cytosol"/>
    <property type="evidence" value="ECO:0007669"/>
    <property type="project" value="TreeGrafter"/>
</dbReference>
<feature type="non-terminal residue" evidence="2">
    <location>
        <position position="334"/>
    </location>
</feature>
<dbReference type="PANTHER" id="PTHR22893:SF98">
    <property type="entry name" value="OXIDOREDUCTASE"/>
    <property type="match status" value="1"/>
</dbReference>
<reference evidence="2" key="1">
    <citation type="submission" date="2018-05" db="EMBL/GenBank/DDBJ databases">
        <authorList>
            <person name="Lanie J.A."/>
            <person name="Ng W.-L."/>
            <person name="Kazmierczak K.M."/>
            <person name="Andrzejewski T.M."/>
            <person name="Davidsen T.M."/>
            <person name="Wayne K.J."/>
            <person name="Tettelin H."/>
            <person name="Glass J.I."/>
            <person name="Rusch D."/>
            <person name="Podicherti R."/>
            <person name="Tsui H.-C.T."/>
            <person name="Winkler M.E."/>
        </authorList>
    </citation>
    <scope>NUCLEOTIDE SEQUENCE</scope>
</reference>
<accession>A0A382GS24</accession>
<dbReference type="PANTHER" id="PTHR22893">
    <property type="entry name" value="NADH OXIDOREDUCTASE-RELATED"/>
    <property type="match status" value="1"/>
</dbReference>
<dbReference type="InterPro" id="IPR045247">
    <property type="entry name" value="Oye-like"/>
</dbReference>
<feature type="domain" description="NADH:flavin oxidoreductase/NADH oxidase N-terminal" evidence="1">
    <location>
        <begin position="3"/>
        <end position="333"/>
    </location>
</feature>
<dbReference type="Pfam" id="PF00724">
    <property type="entry name" value="Oxidored_FMN"/>
    <property type="match status" value="1"/>
</dbReference>
<dbReference type="InterPro" id="IPR001155">
    <property type="entry name" value="OxRdtase_FMN_N"/>
</dbReference>
<dbReference type="SUPFAM" id="SSF51395">
    <property type="entry name" value="FMN-linked oxidoreductases"/>
    <property type="match status" value="1"/>
</dbReference>
<name>A0A382GS24_9ZZZZ</name>
<dbReference type="AlphaFoldDB" id="A0A382GS24"/>
<evidence type="ECO:0000313" key="2">
    <source>
        <dbReference type="EMBL" id="SVB77625.1"/>
    </source>
</evidence>
<dbReference type="GO" id="GO:0016491">
    <property type="term" value="F:oxidoreductase activity"/>
    <property type="evidence" value="ECO:0007669"/>
    <property type="project" value="InterPro"/>
</dbReference>
<gene>
    <name evidence="2" type="ORF">METZ01_LOCUS230479</name>
</gene>
<evidence type="ECO:0000259" key="1">
    <source>
        <dbReference type="Pfam" id="PF00724"/>
    </source>
</evidence>
<dbReference type="Gene3D" id="3.20.20.70">
    <property type="entry name" value="Aldolase class I"/>
    <property type="match status" value="1"/>
</dbReference>
<dbReference type="CDD" id="cd02933">
    <property type="entry name" value="OYE_like_FMN"/>
    <property type="match status" value="1"/>
</dbReference>
<organism evidence="2">
    <name type="scientific">marine metagenome</name>
    <dbReference type="NCBI Taxonomy" id="408172"/>
    <lineage>
        <taxon>unclassified sequences</taxon>
        <taxon>metagenomes</taxon>
        <taxon>ecological metagenomes</taxon>
    </lineage>
</organism>
<sequence>MKLFMSPLTRLRATMPGHIPNPLMATYYSQRAGAEGASVIITEATNISKTAGGYYSEPGIYTEEQEAGWKEIINAVHLKGSEIWCQLWHVGRVSHTSLQPKGSPPVSSTNTPCSNSVPINSSMERVPCSIPRALETGEMPELIESYRQSAIRAKSAGFDGVEIHGANGYLLEQFLRSGINDRSDLYGGSLENRLRLCLEVTEVVCEVWGPSRVGYRVSPISGDVNKDRGEPNMLETYGALADNLAQMNLAFLDVLESFTVRERDPSLDEICFRLRQSFNGDGSSRKYIAGGGYTWPKGKEALESGRCDAVMFGRLFLANPDLTFRLENNLPLNE</sequence>
<dbReference type="EMBL" id="UINC01056967">
    <property type="protein sequence ID" value="SVB77625.1"/>
    <property type="molecule type" value="Genomic_DNA"/>
</dbReference>
<dbReference type="GO" id="GO:0010181">
    <property type="term" value="F:FMN binding"/>
    <property type="evidence" value="ECO:0007669"/>
    <property type="project" value="InterPro"/>
</dbReference>
<proteinExistence type="predicted"/>
<protein>
    <recommendedName>
        <fullName evidence="1">NADH:flavin oxidoreductase/NADH oxidase N-terminal domain-containing protein</fullName>
    </recommendedName>
</protein>